<feature type="region of interest" description="Disordered" evidence="1">
    <location>
        <begin position="73"/>
        <end position="113"/>
    </location>
</feature>
<evidence type="ECO:0000256" key="1">
    <source>
        <dbReference type="SAM" id="MobiDB-lite"/>
    </source>
</evidence>
<dbReference type="OrthoDB" id="336088at2759"/>
<proteinExistence type="predicted"/>
<sequence>MNKFSRFSTIHLSPILCDGHSRSLEEKNEFLHRLNLIPVRDYHKIVATKTSRKRRTTANPQFSSAAIEAKRITKQEIANERKHKKQLALERSNRSNQNDLQNPHKNSNQQQISEQKLVSSKFEYYLSQDVFNSTNEFSPGNLIICAKISML</sequence>
<dbReference type="VEuPathDB" id="VectorBase:SSCA008371"/>
<comment type="caution">
    <text evidence="2">The sequence shown here is derived from an EMBL/GenBank/DDBJ whole genome shotgun (WGS) entry which is preliminary data.</text>
</comment>
<dbReference type="EMBL" id="JXLN01013804">
    <property type="protein sequence ID" value="KPM09612.1"/>
    <property type="molecule type" value="Genomic_DNA"/>
</dbReference>
<dbReference type="AlphaFoldDB" id="A0A132AF49"/>
<reference evidence="2 3" key="1">
    <citation type="journal article" date="2015" name="Parasit. Vectors">
        <title>Draft genome of the scabies mite.</title>
        <authorList>
            <person name="Rider S.D.Jr."/>
            <person name="Morgan M.S."/>
            <person name="Arlian L.G."/>
        </authorList>
    </citation>
    <scope>NUCLEOTIDE SEQUENCE [LARGE SCALE GENOMIC DNA]</scope>
    <source>
        <strain evidence="2">Arlian Lab</strain>
    </source>
</reference>
<gene>
    <name evidence="2" type="ORF">QR98_0081510</name>
</gene>
<feature type="compositionally biased region" description="Polar residues" evidence="1">
    <location>
        <begin position="94"/>
        <end position="113"/>
    </location>
</feature>
<accession>A0A132AF49</accession>
<evidence type="ECO:0000313" key="3">
    <source>
        <dbReference type="Proteomes" id="UP000616769"/>
    </source>
</evidence>
<name>A0A132AF49_SARSC</name>
<dbReference type="Proteomes" id="UP000616769">
    <property type="component" value="Unassembled WGS sequence"/>
</dbReference>
<organism evidence="2 3">
    <name type="scientific">Sarcoptes scabiei</name>
    <name type="common">Itch mite</name>
    <name type="synonym">Acarus scabiei</name>
    <dbReference type="NCBI Taxonomy" id="52283"/>
    <lineage>
        <taxon>Eukaryota</taxon>
        <taxon>Metazoa</taxon>
        <taxon>Ecdysozoa</taxon>
        <taxon>Arthropoda</taxon>
        <taxon>Chelicerata</taxon>
        <taxon>Arachnida</taxon>
        <taxon>Acari</taxon>
        <taxon>Acariformes</taxon>
        <taxon>Sarcoptiformes</taxon>
        <taxon>Astigmata</taxon>
        <taxon>Psoroptidia</taxon>
        <taxon>Sarcoptoidea</taxon>
        <taxon>Sarcoptidae</taxon>
        <taxon>Sarcoptinae</taxon>
        <taxon>Sarcoptes</taxon>
    </lineage>
</organism>
<protein>
    <submittedName>
        <fullName evidence="2">Uncharacterized protein</fullName>
    </submittedName>
</protein>
<evidence type="ECO:0000313" key="2">
    <source>
        <dbReference type="EMBL" id="KPM09612.1"/>
    </source>
</evidence>